<evidence type="ECO:0000256" key="1">
    <source>
        <dbReference type="SAM" id="Coils"/>
    </source>
</evidence>
<reference evidence="4" key="1">
    <citation type="journal article" date="2018" name="Nat. Microbiol.">
        <title>Leveraging single-cell genomics to expand the fungal tree of life.</title>
        <authorList>
            <person name="Ahrendt S.R."/>
            <person name="Quandt C.A."/>
            <person name="Ciobanu D."/>
            <person name="Clum A."/>
            <person name="Salamov A."/>
            <person name="Andreopoulos B."/>
            <person name="Cheng J.F."/>
            <person name="Woyke T."/>
            <person name="Pelin A."/>
            <person name="Henrissat B."/>
            <person name="Reynolds N.K."/>
            <person name="Benny G.L."/>
            <person name="Smith M.E."/>
            <person name="James T.Y."/>
            <person name="Grigoriev I.V."/>
        </authorList>
    </citation>
    <scope>NUCLEOTIDE SEQUENCE [LARGE SCALE GENOMIC DNA]</scope>
    <source>
        <strain evidence="4">ATCC 52028</strain>
    </source>
</reference>
<organism evidence="3 4">
    <name type="scientific">Caulochytrium protostelioides</name>
    <dbReference type="NCBI Taxonomy" id="1555241"/>
    <lineage>
        <taxon>Eukaryota</taxon>
        <taxon>Fungi</taxon>
        <taxon>Fungi incertae sedis</taxon>
        <taxon>Chytridiomycota</taxon>
        <taxon>Chytridiomycota incertae sedis</taxon>
        <taxon>Chytridiomycetes</taxon>
        <taxon>Caulochytriales</taxon>
        <taxon>Caulochytriaceae</taxon>
        <taxon>Caulochytrium</taxon>
    </lineage>
</organism>
<evidence type="ECO:0000313" key="3">
    <source>
        <dbReference type="EMBL" id="RKO98487.1"/>
    </source>
</evidence>
<feature type="compositionally biased region" description="Polar residues" evidence="2">
    <location>
        <begin position="33"/>
        <end position="42"/>
    </location>
</feature>
<proteinExistence type="predicted"/>
<feature type="compositionally biased region" description="Low complexity" evidence="2">
    <location>
        <begin position="44"/>
        <end position="72"/>
    </location>
</feature>
<sequence>MLRRSLRRRTPLASPKDTAAARPVRFYRAAPVTSMSTRSTNRIARAPPKNRAAAGNKNRAAAGTKNRAAAGTKNRAAAPVAIAPAATAPAPFPTAPAAIAQIGADDDEFKAAARAAARAMAVEAEAKAVEAEVKAEEATLRVALLRAQFEAAARTAAEAEAKAKADAEAKAKVDAEAEARARARAEAEAEARANEEALARAQAVASAKARAEAAALAEAMRLARLEADEQTRLVRERWQPVELWRYAAPAMRIRPTNYPEGSKLRFVAQLMADYQEAKNHGIKRRDFLHDNRNLIGEPLTVGTFRGYQQMWDSHVPVQRKRQVVDAITGIMMERFGNRIALASRKQYIQNVAKCLVTIPDVAALKEYITGNHRDGLTTRRSTLSAIRAAMSVNFFVIPGLEFDFLRRQYAAVSQKLRIMQGNGQLSVREEVGWMTKDELREAIEGLRRIIPAEGDHTYETDCRLQYYVFWRIFYHYPCRLALRTVVPFAATGNRLYFKDSRVVIGLDEYKTRNVTEIEMVDDDAPMVESSDSETDDEALDAVAEATARQFPPPAIFDSVALPTYRAVTAAEAGDPSSTTEPPLAVEALSEGPAEDAVMNERPRW</sequence>
<name>A0A4V1ITW6_9FUNG</name>
<evidence type="ECO:0000256" key="2">
    <source>
        <dbReference type="SAM" id="MobiDB-lite"/>
    </source>
</evidence>
<dbReference type="AlphaFoldDB" id="A0A4V1ITW6"/>
<keyword evidence="1" id="KW-0175">Coiled coil</keyword>
<feature type="region of interest" description="Disordered" evidence="2">
    <location>
        <begin position="569"/>
        <end position="604"/>
    </location>
</feature>
<protein>
    <submittedName>
        <fullName evidence="3">Uncharacterized protein</fullName>
    </submittedName>
</protein>
<keyword evidence="4" id="KW-1185">Reference proteome</keyword>
<feature type="compositionally biased region" description="Basic residues" evidence="2">
    <location>
        <begin position="1"/>
        <end position="10"/>
    </location>
</feature>
<evidence type="ECO:0000313" key="4">
    <source>
        <dbReference type="Proteomes" id="UP000274922"/>
    </source>
</evidence>
<accession>A0A4V1ITW6</accession>
<feature type="region of interest" description="Disordered" evidence="2">
    <location>
        <begin position="31"/>
        <end position="72"/>
    </location>
</feature>
<dbReference type="EMBL" id="ML014421">
    <property type="protein sequence ID" value="RKO98487.1"/>
    <property type="molecule type" value="Genomic_DNA"/>
</dbReference>
<feature type="coiled-coil region" evidence="1">
    <location>
        <begin position="112"/>
        <end position="204"/>
    </location>
</feature>
<feature type="region of interest" description="Disordered" evidence="2">
    <location>
        <begin position="1"/>
        <end position="20"/>
    </location>
</feature>
<dbReference type="Proteomes" id="UP000274922">
    <property type="component" value="Unassembled WGS sequence"/>
</dbReference>
<gene>
    <name evidence="3" type="ORF">CXG81DRAFT_21291</name>
</gene>